<organism evidence="10">
    <name type="scientific">Solanum lycopersicum</name>
    <name type="common">Tomato</name>
    <name type="synonym">Lycopersicon esculentum</name>
    <dbReference type="NCBI Taxonomy" id="4081"/>
    <lineage>
        <taxon>Eukaryota</taxon>
        <taxon>Viridiplantae</taxon>
        <taxon>Streptophyta</taxon>
        <taxon>Embryophyta</taxon>
        <taxon>Tracheophyta</taxon>
        <taxon>Spermatophyta</taxon>
        <taxon>Magnoliopsida</taxon>
        <taxon>eudicotyledons</taxon>
        <taxon>Gunneridae</taxon>
        <taxon>Pentapetalae</taxon>
        <taxon>asterids</taxon>
        <taxon>lamiids</taxon>
        <taxon>Solanales</taxon>
        <taxon>Solanaceae</taxon>
        <taxon>Solanoideae</taxon>
        <taxon>Solaneae</taxon>
        <taxon>Solanum</taxon>
        <taxon>Solanum subgen. Lycopersicon</taxon>
    </lineage>
</organism>
<keyword evidence="7" id="KW-0695">RNA-directed DNA polymerase</keyword>
<dbReference type="Gene3D" id="3.10.10.10">
    <property type="entry name" value="HIV Type 1 Reverse Transcriptase, subunit A, domain 1"/>
    <property type="match status" value="1"/>
</dbReference>
<accession>A0A3Q7HAJ0</accession>
<evidence type="ECO:0000256" key="5">
    <source>
        <dbReference type="ARBA" id="ARBA00022759"/>
    </source>
</evidence>
<feature type="region of interest" description="Disordered" evidence="8">
    <location>
        <begin position="1"/>
        <end position="68"/>
    </location>
</feature>
<keyword evidence="6" id="KW-0378">Hydrolase</keyword>
<evidence type="ECO:0000259" key="9">
    <source>
        <dbReference type="Pfam" id="PF00078"/>
    </source>
</evidence>
<dbReference type="Pfam" id="PF00078">
    <property type="entry name" value="RVT_1"/>
    <property type="match status" value="1"/>
</dbReference>
<keyword evidence="5" id="KW-0255">Endonuclease</keyword>
<dbReference type="STRING" id="4081.A0A3Q7HAJ0"/>
<dbReference type="AlphaFoldDB" id="A0A3Q7HAJ0"/>
<dbReference type="InParanoid" id="A0A3Q7HAJ0"/>
<dbReference type="GO" id="GO:0006508">
    <property type="term" value="P:proteolysis"/>
    <property type="evidence" value="ECO:0007669"/>
    <property type="project" value="UniProtKB-KW"/>
</dbReference>
<sequence length="152" mass="17728">MIETDTPIRQISKKPAFLDYESRHSSSKTNSDNEDDINQPDINNNHLVEPEVFTQTNNNASTSATPERGAPRLVINYKPLNSVLKWIRYPIPNKRDLLKRIFNAKIFSKFDMRSGFWQIQISEKDKYKTAFNVPFGQFEWNVMPFGLKNTPF</sequence>
<evidence type="ECO:0000256" key="3">
    <source>
        <dbReference type="ARBA" id="ARBA00022695"/>
    </source>
</evidence>
<evidence type="ECO:0000313" key="10">
    <source>
        <dbReference type="EnsemblPlants" id="Solyc07g032317.1.1"/>
    </source>
</evidence>
<keyword evidence="3" id="KW-0548">Nucleotidyltransferase</keyword>
<proteinExistence type="predicted"/>
<feature type="compositionally biased region" description="Low complexity" evidence="8">
    <location>
        <begin position="56"/>
        <end position="65"/>
    </location>
</feature>
<name>A0A3Q7HAJ0_SOLLC</name>
<evidence type="ECO:0000256" key="7">
    <source>
        <dbReference type="ARBA" id="ARBA00022918"/>
    </source>
</evidence>
<dbReference type="SUPFAM" id="SSF56672">
    <property type="entry name" value="DNA/RNA polymerases"/>
    <property type="match status" value="1"/>
</dbReference>
<keyword evidence="2" id="KW-0808">Transferase</keyword>
<keyword evidence="11" id="KW-1185">Reference proteome</keyword>
<keyword evidence="1" id="KW-0645">Protease</keyword>
<dbReference type="PANTHER" id="PTHR24559">
    <property type="entry name" value="TRANSPOSON TY3-I GAG-POL POLYPROTEIN"/>
    <property type="match status" value="1"/>
</dbReference>
<dbReference type="GO" id="GO:0008233">
    <property type="term" value="F:peptidase activity"/>
    <property type="evidence" value="ECO:0007669"/>
    <property type="project" value="UniProtKB-KW"/>
</dbReference>
<dbReference type="EnsemblPlants" id="Solyc07g032317.1.1">
    <property type="protein sequence ID" value="Solyc07g032317.1.1"/>
    <property type="gene ID" value="Solyc07g032317.1"/>
</dbReference>
<feature type="domain" description="Reverse transcriptase" evidence="9">
    <location>
        <begin position="68"/>
        <end position="151"/>
    </location>
</feature>
<dbReference type="CDD" id="cd01647">
    <property type="entry name" value="RT_LTR"/>
    <property type="match status" value="1"/>
</dbReference>
<evidence type="ECO:0000313" key="11">
    <source>
        <dbReference type="Proteomes" id="UP000004994"/>
    </source>
</evidence>
<dbReference type="PANTHER" id="PTHR24559:SF450">
    <property type="entry name" value="RNA-DIRECTED DNA POLYMERASE HOMOLOG"/>
    <property type="match status" value="1"/>
</dbReference>
<dbReference type="InterPro" id="IPR000477">
    <property type="entry name" value="RT_dom"/>
</dbReference>
<dbReference type="GO" id="GO:0003964">
    <property type="term" value="F:RNA-directed DNA polymerase activity"/>
    <property type="evidence" value="ECO:0007669"/>
    <property type="project" value="UniProtKB-KW"/>
</dbReference>
<evidence type="ECO:0000256" key="8">
    <source>
        <dbReference type="SAM" id="MobiDB-lite"/>
    </source>
</evidence>
<dbReference type="Proteomes" id="UP000004994">
    <property type="component" value="Chromosome 7"/>
</dbReference>
<dbReference type="InterPro" id="IPR043502">
    <property type="entry name" value="DNA/RNA_pol_sf"/>
</dbReference>
<protein>
    <recommendedName>
        <fullName evidence="9">Reverse transcriptase domain-containing protein</fullName>
    </recommendedName>
</protein>
<keyword evidence="4" id="KW-0540">Nuclease</keyword>
<evidence type="ECO:0000256" key="6">
    <source>
        <dbReference type="ARBA" id="ARBA00022801"/>
    </source>
</evidence>
<evidence type="ECO:0000256" key="4">
    <source>
        <dbReference type="ARBA" id="ARBA00022722"/>
    </source>
</evidence>
<reference evidence="10" key="2">
    <citation type="submission" date="2019-01" db="UniProtKB">
        <authorList>
            <consortium name="EnsemblPlants"/>
        </authorList>
    </citation>
    <scope>IDENTIFICATION</scope>
    <source>
        <strain evidence="10">cv. Heinz 1706</strain>
    </source>
</reference>
<evidence type="ECO:0000256" key="1">
    <source>
        <dbReference type="ARBA" id="ARBA00022670"/>
    </source>
</evidence>
<dbReference type="InterPro" id="IPR053134">
    <property type="entry name" value="RNA-dir_DNA_polymerase"/>
</dbReference>
<dbReference type="GO" id="GO:0004519">
    <property type="term" value="F:endonuclease activity"/>
    <property type="evidence" value="ECO:0007669"/>
    <property type="project" value="UniProtKB-KW"/>
</dbReference>
<dbReference type="Gramene" id="Solyc07g032317.1.1">
    <property type="protein sequence ID" value="Solyc07g032317.1.1"/>
    <property type="gene ID" value="Solyc07g032317.1"/>
</dbReference>
<dbReference type="FunFam" id="3.10.10.10:FF:000007">
    <property type="entry name" value="Retrovirus-related Pol polyprotein from transposon 17.6-like Protein"/>
    <property type="match status" value="1"/>
</dbReference>
<reference evidence="10" key="1">
    <citation type="journal article" date="2012" name="Nature">
        <title>The tomato genome sequence provides insights into fleshy fruit evolution.</title>
        <authorList>
            <consortium name="Tomato Genome Consortium"/>
        </authorList>
    </citation>
    <scope>NUCLEOTIDE SEQUENCE [LARGE SCALE GENOMIC DNA]</scope>
    <source>
        <strain evidence="10">cv. Heinz 1706</strain>
    </source>
</reference>
<evidence type="ECO:0000256" key="2">
    <source>
        <dbReference type="ARBA" id="ARBA00022679"/>
    </source>
</evidence>